<dbReference type="PANTHER" id="PTHR34822">
    <property type="entry name" value="GRPB DOMAIN PROTEIN (AFU_ORTHOLOGUE AFUA_1G01530)"/>
    <property type="match status" value="1"/>
</dbReference>
<dbReference type="Proteomes" id="UP000076532">
    <property type="component" value="Unassembled WGS sequence"/>
</dbReference>
<reference evidence="1 2" key="1">
    <citation type="journal article" date="2016" name="Mol. Biol. Evol.">
        <title>Comparative Genomics of Early-Diverging Mushroom-Forming Fungi Provides Insights into the Origins of Lignocellulose Decay Capabilities.</title>
        <authorList>
            <person name="Nagy L.G."/>
            <person name="Riley R."/>
            <person name="Tritt A."/>
            <person name="Adam C."/>
            <person name="Daum C."/>
            <person name="Floudas D."/>
            <person name="Sun H."/>
            <person name="Yadav J.S."/>
            <person name="Pangilinan J."/>
            <person name="Larsson K.H."/>
            <person name="Matsuura K."/>
            <person name="Barry K."/>
            <person name="Labutti K."/>
            <person name="Kuo R."/>
            <person name="Ohm R.A."/>
            <person name="Bhattacharya S.S."/>
            <person name="Shirouzu T."/>
            <person name="Yoshinaga Y."/>
            <person name="Martin F.M."/>
            <person name="Grigoriev I.V."/>
            <person name="Hibbett D.S."/>
        </authorList>
    </citation>
    <scope>NUCLEOTIDE SEQUENCE [LARGE SCALE GENOMIC DNA]</scope>
    <source>
        <strain evidence="1 2">CBS 109695</strain>
    </source>
</reference>
<accession>A0A166PH88</accession>
<protein>
    <submittedName>
        <fullName evidence="1">UPF0157-domain-containing protein</fullName>
    </submittedName>
</protein>
<organism evidence="1 2">
    <name type="scientific">Athelia psychrophila</name>
    <dbReference type="NCBI Taxonomy" id="1759441"/>
    <lineage>
        <taxon>Eukaryota</taxon>
        <taxon>Fungi</taxon>
        <taxon>Dikarya</taxon>
        <taxon>Basidiomycota</taxon>
        <taxon>Agaricomycotina</taxon>
        <taxon>Agaricomycetes</taxon>
        <taxon>Agaricomycetidae</taxon>
        <taxon>Atheliales</taxon>
        <taxon>Atheliaceae</taxon>
        <taxon>Athelia</taxon>
    </lineage>
</organism>
<dbReference type="STRING" id="436010.A0A166PH88"/>
<dbReference type="InterPro" id="IPR007344">
    <property type="entry name" value="GrpB/CoaE"/>
</dbReference>
<keyword evidence="2" id="KW-1185">Reference proteome</keyword>
<dbReference type="Gene3D" id="3.30.460.10">
    <property type="entry name" value="Beta Polymerase, domain 2"/>
    <property type="match status" value="1"/>
</dbReference>
<proteinExistence type="predicted"/>
<gene>
    <name evidence="1" type="ORF">FIBSPDRAFT_949872</name>
</gene>
<dbReference type="AlphaFoldDB" id="A0A166PH88"/>
<feature type="non-terminal residue" evidence="1">
    <location>
        <position position="250"/>
    </location>
</feature>
<evidence type="ECO:0000313" key="1">
    <source>
        <dbReference type="EMBL" id="KZP26090.1"/>
    </source>
</evidence>
<evidence type="ECO:0000313" key="2">
    <source>
        <dbReference type="Proteomes" id="UP000076532"/>
    </source>
</evidence>
<dbReference type="InterPro" id="IPR043519">
    <property type="entry name" value="NT_sf"/>
</dbReference>
<sequence length="250" mass="26823">MLKLELELDGTVVAVAGGGGVPFPSGFGLCDSRDRCDRYIAPALVLALARRRLPRVPYGTSASALARTWRPLLNGTLMLPAAGPASSSTDSAWERSMQLASSPDSGICTTASPPHPTFSVMLCDTRTAFQMISDSRRLRGAPLPARQLHIAFTHDYEIIVQMWVSVLPYDPAWATAFSQMRTSLSAALEGVPVISIEHVGSTSVPGLAAKPIIDIDIIVAPEDIPSAMELLTAHGYTYAPEPRGIDRYSF</sequence>
<dbReference type="Pfam" id="PF04229">
    <property type="entry name" value="GrpB"/>
    <property type="match status" value="1"/>
</dbReference>
<name>A0A166PH88_9AGAM</name>
<dbReference type="PANTHER" id="PTHR34822:SF1">
    <property type="entry name" value="GRPB FAMILY PROTEIN"/>
    <property type="match status" value="1"/>
</dbReference>
<dbReference type="SUPFAM" id="SSF81301">
    <property type="entry name" value="Nucleotidyltransferase"/>
    <property type="match status" value="1"/>
</dbReference>
<dbReference type="EMBL" id="KV417517">
    <property type="protein sequence ID" value="KZP26090.1"/>
    <property type="molecule type" value="Genomic_DNA"/>
</dbReference>
<dbReference type="OrthoDB" id="630895at2759"/>